<dbReference type="EMBL" id="SUMG01000035">
    <property type="protein sequence ID" value="NBG89612.1"/>
    <property type="molecule type" value="Genomic_DNA"/>
</dbReference>
<evidence type="ECO:0000256" key="7">
    <source>
        <dbReference type="ARBA" id="ARBA00023049"/>
    </source>
</evidence>
<dbReference type="SUPFAM" id="SSF53187">
    <property type="entry name" value="Zn-dependent exopeptidases"/>
    <property type="match status" value="1"/>
</dbReference>
<dbReference type="GO" id="GO:0008270">
    <property type="term" value="F:zinc ion binding"/>
    <property type="evidence" value="ECO:0007669"/>
    <property type="project" value="InterPro"/>
</dbReference>
<dbReference type="GO" id="GO:0005615">
    <property type="term" value="C:extracellular space"/>
    <property type="evidence" value="ECO:0007669"/>
    <property type="project" value="TreeGrafter"/>
</dbReference>
<comment type="similarity">
    <text evidence="2">Belongs to the peptidase M14 family.</text>
</comment>
<dbReference type="Gene3D" id="3.40.630.10">
    <property type="entry name" value="Zn peptidases"/>
    <property type="match status" value="1"/>
</dbReference>
<name>A0AA43XMU1_9CLOT</name>
<evidence type="ECO:0000256" key="2">
    <source>
        <dbReference type="ARBA" id="ARBA00005988"/>
    </source>
</evidence>
<evidence type="ECO:0000256" key="5">
    <source>
        <dbReference type="ARBA" id="ARBA00022801"/>
    </source>
</evidence>
<dbReference type="PANTHER" id="PTHR11705">
    <property type="entry name" value="PROTEASE FAMILY M14 CARBOXYPEPTIDASE A,B"/>
    <property type="match status" value="1"/>
</dbReference>
<feature type="signal peptide" evidence="8">
    <location>
        <begin position="1"/>
        <end position="24"/>
    </location>
</feature>
<protein>
    <recommendedName>
        <fullName evidence="9">Peptidase M14 domain-containing protein</fullName>
    </recommendedName>
</protein>
<evidence type="ECO:0000256" key="3">
    <source>
        <dbReference type="ARBA" id="ARBA00022670"/>
    </source>
</evidence>
<dbReference type="Pfam" id="PF00246">
    <property type="entry name" value="Peptidase_M14"/>
    <property type="match status" value="1"/>
</dbReference>
<keyword evidence="7" id="KW-0482">Metalloprotease</keyword>
<dbReference type="InterPro" id="IPR057246">
    <property type="entry name" value="CARBOXYPEPT_ZN_1"/>
</dbReference>
<keyword evidence="8" id="KW-0732">Signal</keyword>
<dbReference type="CDD" id="cd00596">
    <property type="entry name" value="Peptidase_M14_like"/>
    <property type="match status" value="1"/>
</dbReference>
<keyword evidence="6" id="KW-0862">Zinc</keyword>
<dbReference type="PROSITE" id="PS00132">
    <property type="entry name" value="CARBOXYPEPT_ZN_1"/>
    <property type="match status" value="1"/>
</dbReference>
<proteinExistence type="inferred from homology"/>
<evidence type="ECO:0000313" key="11">
    <source>
        <dbReference type="Proteomes" id="UP000449710"/>
    </source>
</evidence>
<keyword evidence="5" id="KW-0378">Hydrolase</keyword>
<keyword evidence="3" id="KW-0645">Protease</keyword>
<dbReference type="AlphaFoldDB" id="A0AA43XMU1"/>
<evidence type="ECO:0000259" key="9">
    <source>
        <dbReference type="SMART" id="SM00631"/>
    </source>
</evidence>
<organism evidence="10 11">
    <name type="scientific">Isachenkonia alkalipeptolytica</name>
    <dbReference type="NCBI Taxonomy" id="2565777"/>
    <lineage>
        <taxon>Bacteria</taxon>
        <taxon>Bacillati</taxon>
        <taxon>Bacillota</taxon>
        <taxon>Clostridia</taxon>
        <taxon>Eubacteriales</taxon>
        <taxon>Clostridiaceae</taxon>
        <taxon>Isachenkonia</taxon>
    </lineage>
</organism>
<evidence type="ECO:0000256" key="4">
    <source>
        <dbReference type="ARBA" id="ARBA00022723"/>
    </source>
</evidence>
<sequence length="429" mass="48635">MKKKISLVLVFMMVFAVFASYSLANPQSIPNGPWIQPDQNVSLSSLLQPEDVEQRLLDMERRSKGRMETEIIGYSSGYEWPIYVAKFGEADNDNPKILIDTQIHGNEPLGTEAVMHLMQTLAMSNNKEVRDILDNVTVWFIPMLNADGATIFEIEDYGDAQTRQNIQYWTPEEWGLDADTDAPWYHVSQTWRGTPGYDINRDAHPHLDFDLAVHSDQHSPCNEDENWGGQPGFYVTPEARALRDVFKELEPDLYINHHHRGSNIESEENPELTTLQILGQFVPLDREDTIVDNGETYTYTLTEESLDLSRQVNALVYQKLQKGNSLFGQITKYPRVEDFYGGYGLPGTTLGSFSMNDTAVMLYETRGQSTRDTGQKANGRYIRQSLDGIYETLLGFATGEVYDIDPSFYEDEIPEAGPRITVPDPGQGF</sequence>
<comment type="cofactor">
    <cofactor evidence="1">
        <name>Zn(2+)</name>
        <dbReference type="ChEBI" id="CHEBI:29105"/>
    </cofactor>
</comment>
<comment type="caution">
    <text evidence="10">The sequence shown here is derived from an EMBL/GenBank/DDBJ whole genome shotgun (WGS) entry which is preliminary data.</text>
</comment>
<dbReference type="InterPro" id="IPR000834">
    <property type="entry name" value="Peptidase_M14"/>
</dbReference>
<dbReference type="RefSeq" id="WP_160723453.1">
    <property type="nucleotide sequence ID" value="NZ_SUMG01000035.1"/>
</dbReference>
<evidence type="ECO:0000256" key="1">
    <source>
        <dbReference type="ARBA" id="ARBA00001947"/>
    </source>
</evidence>
<accession>A0AA43XMU1</accession>
<feature type="domain" description="Peptidase M14" evidence="9">
    <location>
        <begin position="50"/>
        <end position="296"/>
    </location>
</feature>
<keyword evidence="11" id="KW-1185">Reference proteome</keyword>
<dbReference type="Proteomes" id="UP000449710">
    <property type="component" value="Unassembled WGS sequence"/>
</dbReference>
<feature type="chain" id="PRO_5041265528" description="Peptidase M14 domain-containing protein" evidence="8">
    <location>
        <begin position="25"/>
        <end position="429"/>
    </location>
</feature>
<dbReference type="GO" id="GO:0004181">
    <property type="term" value="F:metallocarboxypeptidase activity"/>
    <property type="evidence" value="ECO:0007669"/>
    <property type="project" value="InterPro"/>
</dbReference>
<evidence type="ECO:0000256" key="8">
    <source>
        <dbReference type="SAM" id="SignalP"/>
    </source>
</evidence>
<dbReference type="SMART" id="SM00631">
    <property type="entry name" value="Zn_pept"/>
    <property type="match status" value="1"/>
</dbReference>
<keyword evidence="4" id="KW-0479">Metal-binding</keyword>
<dbReference type="GO" id="GO:0006508">
    <property type="term" value="P:proteolysis"/>
    <property type="evidence" value="ECO:0007669"/>
    <property type="project" value="UniProtKB-KW"/>
</dbReference>
<evidence type="ECO:0000313" key="10">
    <source>
        <dbReference type="EMBL" id="NBG89612.1"/>
    </source>
</evidence>
<gene>
    <name evidence="10" type="ORF">ISALK_14095</name>
</gene>
<dbReference type="PANTHER" id="PTHR11705:SF143">
    <property type="entry name" value="SLL0236 PROTEIN"/>
    <property type="match status" value="1"/>
</dbReference>
<reference evidence="10 11" key="1">
    <citation type="submission" date="2019-04" db="EMBL/GenBank/DDBJ databases">
        <title>Isachenkonia alkalipeptolytica gen. nov. sp. nov. a new anaerobic, alkiliphilic organothrophic bacterium capable to reduce synthesized ferrihydrite isolated from a soda lake.</title>
        <authorList>
            <person name="Toshchakov S.V."/>
            <person name="Zavarzina D.G."/>
            <person name="Zhilina T.N."/>
            <person name="Kostrikina N.A."/>
            <person name="Kublanov I.V."/>
        </authorList>
    </citation>
    <scope>NUCLEOTIDE SEQUENCE [LARGE SCALE GENOMIC DNA]</scope>
    <source>
        <strain evidence="10 11">Z-1701</strain>
    </source>
</reference>
<evidence type="ECO:0000256" key="6">
    <source>
        <dbReference type="ARBA" id="ARBA00022833"/>
    </source>
</evidence>